<dbReference type="AlphaFoldDB" id="A0A9X2FX31"/>
<gene>
    <name evidence="3" type="ORF">APR03_000238</name>
</gene>
<keyword evidence="2" id="KW-1133">Transmembrane helix</keyword>
<evidence type="ECO:0000313" key="3">
    <source>
        <dbReference type="EMBL" id="MCP2262915.1"/>
    </source>
</evidence>
<keyword evidence="2" id="KW-0472">Membrane</keyword>
<keyword evidence="4" id="KW-1185">Reference proteome</keyword>
<dbReference type="Proteomes" id="UP001139493">
    <property type="component" value="Unassembled WGS sequence"/>
</dbReference>
<feature type="transmembrane region" description="Helical" evidence="2">
    <location>
        <begin position="68"/>
        <end position="86"/>
    </location>
</feature>
<protein>
    <submittedName>
        <fullName evidence="3">Uncharacterized protein</fullName>
    </submittedName>
</protein>
<name>A0A9X2FX31_9MICO</name>
<dbReference type="EMBL" id="JAMTCS010000001">
    <property type="protein sequence ID" value="MCP2262915.1"/>
    <property type="molecule type" value="Genomic_DNA"/>
</dbReference>
<proteinExistence type="predicted"/>
<comment type="caution">
    <text evidence="3">The sequence shown here is derived from an EMBL/GenBank/DDBJ whole genome shotgun (WGS) entry which is preliminary data.</text>
</comment>
<sequence>MRALPGTARRSYDRPMASTSSTSGTAVRRRVFHPGSLAMVIGGLCVLVGSVLPWISTPLGDIPGHASYLGWATMAVAPLAFAGAVLPFRRVAVAHCLLVAGPTVVAGGIYVAQVVQLNVIAGAFPTAWPGMGLVMIIGGAVILLRTAWRLRRTSATSS</sequence>
<evidence type="ECO:0000313" key="4">
    <source>
        <dbReference type="Proteomes" id="UP001139493"/>
    </source>
</evidence>
<feature type="transmembrane region" description="Helical" evidence="2">
    <location>
        <begin position="93"/>
        <end position="115"/>
    </location>
</feature>
<feature type="transmembrane region" description="Helical" evidence="2">
    <location>
        <begin position="127"/>
        <end position="148"/>
    </location>
</feature>
<evidence type="ECO:0000256" key="1">
    <source>
        <dbReference type="SAM" id="MobiDB-lite"/>
    </source>
</evidence>
<keyword evidence="2" id="KW-0812">Transmembrane</keyword>
<evidence type="ECO:0000256" key="2">
    <source>
        <dbReference type="SAM" id="Phobius"/>
    </source>
</evidence>
<accession>A0A9X2FX31</accession>
<reference evidence="3" key="1">
    <citation type="submission" date="2022-06" db="EMBL/GenBank/DDBJ databases">
        <title>Genomic Encyclopedia of Archaeal and Bacterial Type Strains, Phase II (KMG-II): from individual species to whole genera.</title>
        <authorList>
            <person name="Goeker M."/>
        </authorList>
    </citation>
    <scope>NUCLEOTIDE SEQUENCE</scope>
    <source>
        <strain evidence="3">DSM 26652</strain>
    </source>
</reference>
<organism evidence="3 4">
    <name type="scientific">Promicromonospora thailandica</name>
    <dbReference type="NCBI Taxonomy" id="765201"/>
    <lineage>
        <taxon>Bacteria</taxon>
        <taxon>Bacillati</taxon>
        <taxon>Actinomycetota</taxon>
        <taxon>Actinomycetes</taxon>
        <taxon>Micrococcales</taxon>
        <taxon>Promicromonosporaceae</taxon>
        <taxon>Promicromonospora</taxon>
    </lineage>
</organism>
<feature type="transmembrane region" description="Helical" evidence="2">
    <location>
        <begin position="37"/>
        <end position="56"/>
    </location>
</feature>
<feature type="region of interest" description="Disordered" evidence="1">
    <location>
        <begin position="1"/>
        <end position="22"/>
    </location>
</feature>